<keyword evidence="3" id="KW-1185">Reference proteome</keyword>
<organism evidence="2 3">
    <name type="scientific">Corallococcus sicarius</name>
    <dbReference type="NCBI Taxonomy" id="2316726"/>
    <lineage>
        <taxon>Bacteria</taxon>
        <taxon>Pseudomonadati</taxon>
        <taxon>Myxococcota</taxon>
        <taxon>Myxococcia</taxon>
        <taxon>Myxococcales</taxon>
        <taxon>Cystobacterineae</taxon>
        <taxon>Myxococcaceae</taxon>
        <taxon>Corallococcus</taxon>
    </lineage>
</organism>
<dbReference type="Gene3D" id="2.60.40.10">
    <property type="entry name" value="Immunoglobulins"/>
    <property type="match status" value="1"/>
</dbReference>
<reference evidence="3" key="1">
    <citation type="submission" date="2018-09" db="EMBL/GenBank/DDBJ databases">
        <authorList>
            <person name="Livingstone P.G."/>
            <person name="Whitworth D.E."/>
        </authorList>
    </citation>
    <scope>NUCLEOTIDE SEQUENCE [LARGE SCALE GENOMIC DNA]</scope>
    <source>
        <strain evidence="3">CA040B</strain>
    </source>
</reference>
<gene>
    <name evidence="2" type="ORF">D7X12_31400</name>
</gene>
<comment type="caution">
    <text evidence="2">The sequence shown here is derived from an EMBL/GenBank/DDBJ whole genome shotgun (WGS) entry which is preliminary data.</text>
</comment>
<feature type="domain" description="FecR protein" evidence="1">
    <location>
        <begin position="164"/>
        <end position="263"/>
    </location>
</feature>
<sequence length="386" mass="39720">MLLTLSLLTSPVVGFAAEADGSCGGLTFDHGRLTTGRPLAPGGPQTEACLREVAEAVKARPAIRSLTVAAKLPDAERLEGKGLAVAKAAAEVLVSAGLPRTRVSFVAPPGVPNTPGQLQLAYVERPAQPAVARIRKASGQVSVGPDEAQLKPRAVGDSLYAGDLVVTGRDGRAELSLADGSGVHLSPGSAVRLGLLELTAERQRKVLLELVRGTVETEAAPGGAGSVFEVRTRGAVAGVRGTRFRVVQQEDGTSRVETLEGKVALGVVERGSVDVGAGQGSRAKPAQAPEAPRALLAAPVLEQPRGGVYPKAPAFVWQAVPGAKTYRVEVATSADFAGDVEVHESATPGLKGVTPGAGKWFWRVLAVDADGFVGFPSKIFSFDVSG</sequence>
<dbReference type="Gene3D" id="2.60.120.1440">
    <property type="match status" value="1"/>
</dbReference>
<evidence type="ECO:0000259" key="1">
    <source>
        <dbReference type="Pfam" id="PF04773"/>
    </source>
</evidence>
<dbReference type="Pfam" id="PF04773">
    <property type="entry name" value="FecR"/>
    <property type="match status" value="1"/>
</dbReference>
<name>A0A3A8MXE5_9BACT</name>
<dbReference type="EMBL" id="RAWG01000271">
    <property type="protein sequence ID" value="RKH36937.1"/>
    <property type="molecule type" value="Genomic_DNA"/>
</dbReference>
<dbReference type="InterPro" id="IPR013783">
    <property type="entry name" value="Ig-like_fold"/>
</dbReference>
<dbReference type="InterPro" id="IPR006860">
    <property type="entry name" value="FecR"/>
</dbReference>
<dbReference type="PANTHER" id="PTHR38731">
    <property type="entry name" value="LIPL45-RELATED LIPOPROTEIN-RELATED"/>
    <property type="match status" value="1"/>
</dbReference>
<dbReference type="AlphaFoldDB" id="A0A3A8MXE5"/>
<evidence type="ECO:0000313" key="2">
    <source>
        <dbReference type="EMBL" id="RKH36937.1"/>
    </source>
</evidence>
<dbReference type="Proteomes" id="UP000273405">
    <property type="component" value="Unassembled WGS sequence"/>
</dbReference>
<dbReference type="OrthoDB" id="9813091at2"/>
<accession>A0A3A8MXE5</accession>
<proteinExistence type="predicted"/>
<dbReference type="PANTHER" id="PTHR38731:SF3">
    <property type="entry name" value="BLL6125 PROTEIN"/>
    <property type="match status" value="1"/>
</dbReference>
<evidence type="ECO:0000313" key="3">
    <source>
        <dbReference type="Proteomes" id="UP000273405"/>
    </source>
</evidence>
<protein>
    <recommendedName>
        <fullName evidence="1">FecR protein domain-containing protein</fullName>
    </recommendedName>
</protein>